<feature type="compositionally biased region" description="Basic and acidic residues" evidence="1">
    <location>
        <begin position="83"/>
        <end position="94"/>
    </location>
</feature>
<dbReference type="Gene3D" id="1.10.150.280">
    <property type="entry name" value="AF1531-like domain"/>
    <property type="match status" value="1"/>
</dbReference>
<evidence type="ECO:0000256" key="1">
    <source>
        <dbReference type="SAM" id="MobiDB-lite"/>
    </source>
</evidence>
<feature type="domain" description="Helix-hairpin-helix DNA-binding motif class 1" evidence="2">
    <location>
        <begin position="148"/>
        <end position="167"/>
    </location>
</feature>
<dbReference type="Pfam" id="PF12836">
    <property type="entry name" value="HHH_3"/>
    <property type="match status" value="1"/>
</dbReference>
<dbReference type="InterPro" id="IPR010994">
    <property type="entry name" value="RuvA_2-like"/>
</dbReference>
<dbReference type="SUPFAM" id="SSF47781">
    <property type="entry name" value="RuvA domain 2-like"/>
    <property type="match status" value="1"/>
</dbReference>
<protein>
    <submittedName>
        <fullName evidence="3">Helix-hairpin-helix domain-containing protein</fullName>
    </submittedName>
</protein>
<name>A0ABR9ZWN8_9FIRM</name>
<dbReference type="SMART" id="SM00278">
    <property type="entry name" value="HhH1"/>
    <property type="match status" value="2"/>
</dbReference>
<feature type="compositionally biased region" description="Low complexity" evidence="1">
    <location>
        <begin position="70"/>
        <end position="82"/>
    </location>
</feature>
<accession>A0ABR9ZWN8</accession>
<feature type="domain" description="Helix-hairpin-helix DNA-binding motif class 1" evidence="2">
    <location>
        <begin position="118"/>
        <end position="137"/>
    </location>
</feature>
<dbReference type="PANTHER" id="PTHR21180">
    <property type="entry name" value="ENDONUCLEASE/EXONUCLEASE/PHOSPHATASE FAMILY DOMAIN-CONTAINING PROTEIN 1"/>
    <property type="match status" value="1"/>
</dbReference>
<dbReference type="EMBL" id="JADKNH010000011">
    <property type="protein sequence ID" value="MBF4694887.1"/>
    <property type="molecule type" value="Genomic_DNA"/>
</dbReference>
<dbReference type="InterPro" id="IPR003583">
    <property type="entry name" value="Hlx-hairpin-Hlx_DNA-bd_motif"/>
</dbReference>
<proteinExistence type="predicted"/>
<organism evidence="3 4">
    <name type="scientific">Fusibacter ferrireducens</name>
    <dbReference type="NCBI Taxonomy" id="2785058"/>
    <lineage>
        <taxon>Bacteria</taxon>
        <taxon>Bacillati</taxon>
        <taxon>Bacillota</taxon>
        <taxon>Clostridia</taxon>
        <taxon>Eubacteriales</taxon>
        <taxon>Eubacteriales Family XII. Incertae Sedis</taxon>
        <taxon>Fusibacter</taxon>
    </lineage>
</organism>
<dbReference type="Proteomes" id="UP000614200">
    <property type="component" value="Unassembled WGS sequence"/>
</dbReference>
<evidence type="ECO:0000313" key="4">
    <source>
        <dbReference type="Proteomes" id="UP000614200"/>
    </source>
</evidence>
<dbReference type="PANTHER" id="PTHR21180:SF32">
    <property type="entry name" value="ENDONUCLEASE_EXONUCLEASE_PHOSPHATASE FAMILY DOMAIN-CONTAINING PROTEIN 1"/>
    <property type="match status" value="1"/>
</dbReference>
<dbReference type="InterPro" id="IPR051675">
    <property type="entry name" value="Endo/Exo/Phosphatase_dom_1"/>
</dbReference>
<evidence type="ECO:0000259" key="2">
    <source>
        <dbReference type="SMART" id="SM00278"/>
    </source>
</evidence>
<reference evidence="3 4" key="1">
    <citation type="submission" date="2020-11" db="EMBL/GenBank/DDBJ databases">
        <title>Fusibacter basophilias sp. nov.</title>
        <authorList>
            <person name="Qiu D."/>
        </authorList>
    </citation>
    <scope>NUCLEOTIDE SEQUENCE [LARGE SCALE GENOMIC DNA]</scope>
    <source>
        <strain evidence="3 4">Q10-2</strain>
    </source>
</reference>
<comment type="caution">
    <text evidence="3">The sequence shown here is derived from an EMBL/GenBank/DDBJ whole genome shotgun (WGS) entry which is preliminary data.</text>
</comment>
<evidence type="ECO:0000313" key="3">
    <source>
        <dbReference type="EMBL" id="MBF4694887.1"/>
    </source>
</evidence>
<gene>
    <name evidence="3" type="ORF">ISU02_17440</name>
</gene>
<feature type="region of interest" description="Disordered" evidence="1">
    <location>
        <begin position="70"/>
        <end position="94"/>
    </location>
</feature>
<keyword evidence="4" id="KW-1185">Reference proteome</keyword>
<sequence>MLVLFRLFNIYASLQTSILSYRSIEIQPIQANETPSNLGKVVANVSESSKAIRSDEIPSDIPSDFSSDISNDISNDASNNAEISDHSKMNSKDDSSTIFDPIIKMDITVEKFNLYGLEELMHFKGIGEKTAQAIIDYRELHGEFTDFKALLSVKGIGEKKLEQLLNGR</sequence>